<organism evidence="2 3">
    <name type="scientific">Catellicoccus marimammalium M35/04/3</name>
    <dbReference type="NCBI Taxonomy" id="1234409"/>
    <lineage>
        <taxon>Bacteria</taxon>
        <taxon>Bacillati</taxon>
        <taxon>Bacillota</taxon>
        <taxon>Bacilli</taxon>
        <taxon>Lactobacillales</taxon>
        <taxon>Enterococcaceae</taxon>
        <taxon>Catellicoccus</taxon>
    </lineage>
</organism>
<sequence>MNETVKETVMDTVPTIRESEFQRTKRIGLCVFVKRLKYIRHIKSYGMIHYVSKKNQYALIYVEKEKEDEIISALEQQHFVLKVEPSKKDEIRLDYSEEKKGK</sequence>
<accession>K8Z768</accession>
<dbReference type="OrthoDB" id="2990788at2"/>
<keyword evidence="1" id="KW-0963">Cytoplasm</keyword>
<evidence type="ECO:0000256" key="1">
    <source>
        <dbReference type="ARBA" id="ARBA00022490"/>
    </source>
</evidence>
<dbReference type="Proteomes" id="UP000016057">
    <property type="component" value="Unassembled WGS sequence"/>
</dbReference>
<keyword evidence="3" id="KW-1185">Reference proteome</keyword>
<evidence type="ECO:0000313" key="2">
    <source>
        <dbReference type="EMBL" id="EKU26874.1"/>
    </source>
</evidence>
<protein>
    <submittedName>
        <fullName evidence="2">Uncharacterized protein</fullName>
    </submittedName>
</protein>
<dbReference type="EMBL" id="AMYT01000022">
    <property type="protein sequence ID" value="EKU26874.1"/>
    <property type="molecule type" value="Genomic_DNA"/>
</dbReference>
<dbReference type="STRING" id="1234409.C683_1149"/>
<comment type="caution">
    <text evidence="2">The sequence shown here is derived from an EMBL/GenBank/DDBJ whole genome shotgun (WGS) entry which is preliminary data.</text>
</comment>
<proteinExistence type="predicted"/>
<name>K8Z768_9ENTE</name>
<gene>
    <name evidence="2" type="ORF">C683_1149</name>
</gene>
<dbReference type="Pfam" id="PF09902">
    <property type="entry name" value="DUF2129"/>
    <property type="match status" value="1"/>
</dbReference>
<dbReference type="eggNOG" id="COG4471">
    <property type="taxonomic scope" value="Bacteria"/>
</dbReference>
<dbReference type="RefSeq" id="WP_009491950.1">
    <property type="nucleotide sequence ID" value="NZ_AMYT01000022.1"/>
</dbReference>
<reference evidence="2 3" key="1">
    <citation type="journal article" date="2013" name="Genome Announc.">
        <title>Draft Genome Sequence of Catellicoccus marimammalium, a Novel Species Commonly Found in Gull Feces.</title>
        <authorList>
            <person name="Weigand M.R."/>
            <person name="Ryu H."/>
            <person name="Bozcek L."/>
            <person name="Konstantinidis K.T."/>
            <person name="Santo Domingo J.W."/>
        </authorList>
    </citation>
    <scope>NUCLEOTIDE SEQUENCE [LARGE SCALE GENOMIC DNA]</scope>
    <source>
        <strain evidence="2 3">M35/04/3</strain>
    </source>
</reference>
<dbReference type="InterPro" id="IPR016979">
    <property type="entry name" value="DUF2129"/>
</dbReference>
<dbReference type="AlphaFoldDB" id="K8Z768"/>
<evidence type="ECO:0000313" key="3">
    <source>
        <dbReference type="Proteomes" id="UP000016057"/>
    </source>
</evidence>